<reference evidence="4" key="1">
    <citation type="journal article" date="2013" name="Genome Announc.">
        <title>Draft Genome Sequence of Streptomyces bottropensis ATCC 25435, a Bottromycin-Producing Actinomycete.</title>
        <authorList>
            <person name="Zhang H."/>
            <person name="Zhou W."/>
            <person name="Zhuang Y."/>
            <person name="Liang X."/>
            <person name="Liu T."/>
        </authorList>
    </citation>
    <scope>NUCLEOTIDE SEQUENCE [LARGE SCALE GENOMIC DNA]</scope>
    <source>
        <strain evidence="4">ATCC 25435</strain>
    </source>
</reference>
<dbReference type="GeneID" id="96271607"/>
<dbReference type="GO" id="GO:0003677">
    <property type="term" value="F:DNA binding"/>
    <property type="evidence" value="ECO:0007669"/>
    <property type="project" value="InterPro"/>
</dbReference>
<feature type="region of interest" description="Disordered" evidence="1">
    <location>
        <begin position="1"/>
        <end position="25"/>
    </location>
</feature>
<dbReference type="EMBL" id="KB405094">
    <property type="protein sequence ID" value="EMF52768.1"/>
    <property type="molecule type" value="Genomic_DNA"/>
</dbReference>
<name>M3EUG7_9ACTN</name>
<protein>
    <submittedName>
        <fullName evidence="3">Regulatory protein</fullName>
    </submittedName>
</protein>
<dbReference type="PROSITE" id="PS50943">
    <property type="entry name" value="HTH_CROC1"/>
    <property type="match status" value="1"/>
</dbReference>
<feature type="compositionally biased region" description="Low complexity" evidence="1">
    <location>
        <begin position="1"/>
        <end position="21"/>
    </location>
</feature>
<evidence type="ECO:0000256" key="1">
    <source>
        <dbReference type="SAM" id="MobiDB-lite"/>
    </source>
</evidence>
<evidence type="ECO:0000259" key="2">
    <source>
        <dbReference type="PROSITE" id="PS50943"/>
    </source>
</evidence>
<dbReference type="Pfam" id="PF13560">
    <property type="entry name" value="HTH_31"/>
    <property type="match status" value="1"/>
</dbReference>
<feature type="compositionally biased region" description="Basic and acidic residues" evidence="1">
    <location>
        <begin position="46"/>
        <end position="59"/>
    </location>
</feature>
<dbReference type="SMART" id="SM00530">
    <property type="entry name" value="HTH_XRE"/>
    <property type="match status" value="1"/>
</dbReference>
<dbReference type="Proteomes" id="UP000030760">
    <property type="component" value="Unassembled WGS sequence"/>
</dbReference>
<dbReference type="RefSeq" id="WP_005483217.1">
    <property type="nucleotide sequence ID" value="NZ_KB405094.1"/>
</dbReference>
<proteinExistence type="predicted"/>
<dbReference type="Gene3D" id="1.10.260.40">
    <property type="entry name" value="lambda repressor-like DNA-binding domains"/>
    <property type="match status" value="1"/>
</dbReference>
<dbReference type="InterPro" id="IPR001387">
    <property type="entry name" value="Cro/C1-type_HTH"/>
</dbReference>
<evidence type="ECO:0000313" key="3">
    <source>
        <dbReference type="EMBL" id="EMF52768.1"/>
    </source>
</evidence>
<evidence type="ECO:0000313" key="4">
    <source>
        <dbReference type="Proteomes" id="UP000030760"/>
    </source>
</evidence>
<feature type="region of interest" description="Disordered" evidence="1">
    <location>
        <begin position="46"/>
        <end position="84"/>
    </location>
</feature>
<dbReference type="AlphaFoldDB" id="M3EUG7"/>
<organism evidence="3 4">
    <name type="scientific">Streptomyces bottropensis ATCC 25435</name>
    <dbReference type="NCBI Taxonomy" id="1054862"/>
    <lineage>
        <taxon>Bacteria</taxon>
        <taxon>Bacillati</taxon>
        <taxon>Actinomycetota</taxon>
        <taxon>Actinomycetes</taxon>
        <taxon>Kitasatosporales</taxon>
        <taxon>Streptomycetaceae</taxon>
        <taxon>Streptomyces</taxon>
    </lineage>
</organism>
<dbReference type="CDD" id="cd00093">
    <property type="entry name" value="HTH_XRE"/>
    <property type="match status" value="1"/>
</dbReference>
<feature type="domain" description="HTH cro/C1-type" evidence="2">
    <location>
        <begin position="29"/>
        <end position="64"/>
    </location>
</feature>
<dbReference type="SUPFAM" id="SSF47413">
    <property type="entry name" value="lambda repressor-like DNA-binding domains"/>
    <property type="match status" value="1"/>
</dbReference>
<dbReference type="InterPro" id="IPR010982">
    <property type="entry name" value="Lambda_DNA-bd_dom_sf"/>
</dbReference>
<accession>M3EUG7</accession>
<sequence>MRTTGSPEPQSSATSSSVQEARQALGRRLREIRKNAGLTARELARRADWHESKCSRLESGRTPPPDAEFALIQHYAPTRSTPLT</sequence>
<gene>
    <name evidence="3" type="ORF">SBD_5844</name>
</gene>